<gene>
    <name evidence="2" type="ORF">BpHYR1_031363</name>
</gene>
<organism evidence="2 3">
    <name type="scientific">Brachionus plicatilis</name>
    <name type="common">Marine rotifer</name>
    <name type="synonym">Brachionus muelleri</name>
    <dbReference type="NCBI Taxonomy" id="10195"/>
    <lineage>
        <taxon>Eukaryota</taxon>
        <taxon>Metazoa</taxon>
        <taxon>Spiralia</taxon>
        <taxon>Gnathifera</taxon>
        <taxon>Rotifera</taxon>
        <taxon>Eurotatoria</taxon>
        <taxon>Monogononta</taxon>
        <taxon>Pseudotrocha</taxon>
        <taxon>Ploima</taxon>
        <taxon>Brachionidae</taxon>
        <taxon>Brachionus</taxon>
    </lineage>
</organism>
<comment type="caution">
    <text evidence="2">The sequence shown here is derived from an EMBL/GenBank/DDBJ whole genome shotgun (WGS) entry which is preliminary data.</text>
</comment>
<reference evidence="2 3" key="1">
    <citation type="journal article" date="2018" name="Sci. Rep.">
        <title>Genomic signatures of local adaptation to the degree of environmental predictability in rotifers.</title>
        <authorList>
            <person name="Franch-Gras L."/>
            <person name="Hahn C."/>
            <person name="Garcia-Roger E.M."/>
            <person name="Carmona M.J."/>
            <person name="Serra M."/>
            <person name="Gomez A."/>
        </authorList>
    </citation>
    <scope>NUCLEOTIDE SEQUENCE [LARGE SCALE GENOMIC DNA]</scope>
    <source>
        <strain evidence="2">HYR1</strain>
    </source>
</reference>
<sequence>MKFGYRFICSWCLIYVIVIAANAKDLRSRIDFDNFLNQILDKKELDSREKFSKRSFDREAQSPDQYLTDTDKKMINHLISNNLIAKLMNMYAISSRSR</sequence>
<protein>
    <submittedName>
        <fullName evidence="2">Uncharacterized protein</fullName>
    </submittedName>
</protein>
<evidence type="ECO:0000313" key="2">
    <source>
        <dbReference type="EMBL" id="RMZ95438.1"/>
    </source>
</evidence>
<evidence type="ECO:0000256" key="1">
    <source>
        <dbReference type="SAM" id="SignalP"/>
    </source>
</evidence>
<feature type="signal peptide" evidence="1">
    <location>
        <begin position="1"/>
        <end position="23"/>
    </location>
</feature>
<evidence type="ECO:0000313" key="3">
    <source>
        <dbReference type="Proteomes" id="UP000276133"/>
    </source>
</evidence>
<dbReference type="OrthoDB" id="10173672at2759"/>
<dbReference type="Proteomes" id="UP000276133">
    <property type="component" value="Unassembled WGS sequence"/>
</dbReference>
<keyword evidence="3" id="KW-1185">Reference proteome</keyword>
<dbReference type="EMBL" id="REGN01012432">
    <property type="protein sequence ID" value="RMZ95438.1"/>
    <property type="molecule type" value="Genomic_DNA"/>
</dbReference>
<name>A0A3M7P8P7_BRAPC</name>
<accession>A0A3M7P8P7</accession>
<keyword evidence="1" id="KW-0732">Signal</keyword>
<proteinExistence type="predicted"/>
<dbReference type="AlphaFoldDB" id="A0A3M7P8P7"/>
<feature type="chain" id="PRO_5018322112" evidence="1">
    <location>
        <begin position="24"/>
        <end position="98"/>
    </location>
</feature>